<keyword evidence="5" id="KW-1133">Transmembrane helix</keyword>
<accession>A0A067DQL8</accession>
<evidence type="ECO:0000256" key="1">
    <source>
        <dbReference type="ARBA" id="ARBA00004479"/>
    </source>
</evidence>
<comment type="subcellular location">
    <subcellularLocation>
        <location evidence="1">Membrane</location>
        <topology evidence="1">Single-pass type I membrane protein</topology>
    </subcellularLocation>
</comment>
<dbReference type="InterPro" id="IPR045874">
    <property type="entry name" value="LRK10/LRL21-25-like"/>
</dbReference>
<evidence type="ECO:0008006" key="10">
    <source>
        <dbReference type="Google" id="ProtNLM"/>
    </source>
</evidence>
<dbReference type="SUPFAM" id="SSF56112">
    <property type="entry name" value="Protein kinase-like (PK-like)"/>
    <property type="match status" value="1"/>
</dbReference>
<evidence type="ECO:0000256" key="6">
    <source>
        <dbReference type="ARBA" id="ARBA00023136"/>
    </source>
</evidence>
<evidence type="ECO:0000313" key="9">
    <source>
        <dbReference type="Proteomes" id="UP000027120"/>
    </source>
</evidence>
<dbReference type="Proteomes" id="UP000027120">
    <property type="component" value="Unassembled WGS sequence"/>
</dbReference>
<dbReference type="GO" id="GO:0004674">
    <property type="term" value="F:protein serine/threonine kinase activity"/>
    <property type="evidence" value="ECO:0007669"/>
    <property type="project" value="UniProtKB-KW"/>
</dbReference>
<keyword evidence="2" id="KW-0418">Kinase</keyword>
<evidence type="ECO:0000313" key="8">
    <source>
        <dbReference type="EMBL" id="KDO43850.1"/>
    </source>
</evidence>
<reference evidence="8 9" key="1">
    <citation type="submission" date="2014-04" db="EMBL/GenBank/DDBJ databases">
        <authorList>
            <consortium name="International Citrus Genome Consortium"/>
            <person name="Gmitter F."/>
            <person name="Chen C."/>
            <person name="Farmerie W."/>
            <person name="Harkins T."/>
            <person name="Desany B."/>
            <person name="Mohiuddin M."/>
            <person name="Kodira C."/>
            <person name="Borodovsky M."/>
            <person name="Lomsadze A."/>
            <person name="Burns P."/>
            <person name="Jenkins J."/>
            <person name="Prochnik S."/>
            <person name="Shu S."/>
            <person name="Chapman J."/>
            <person name="Pitluck S."/>
            <person name="Schmutz J."/>
            <person name="Rokhsar D."/>
        </authorList>
    </citation>
    <scope>NUCLEOTIDE SEQUENCE</scope>
</reference>
<evidence type="ECO:0000256" key="5">
    <source>
        <dbReference type="ARBA" id="ARBA00022989"/>
    </source>
</evidence>
<keyword evidence="2" id="KW-0808">Transferase</keyword>
<evidence type="ECO:0000256" key="4">
    <source>
        <dbReference type="ARBA" id="ARBA00022729"/>
    </source>
</evidence>
<dbReference type="InterPro" id="IPR011009">
    <property type="entry name" value="Kinase-like_dom_sf"/>
</dbReference>
<gene>
    <name evidence="8" type="ORF">CISIN_1g036059mg</name>
</gene>
<dbReference type="Gene3D" id="1.10.510.10">
    <property type="entry name" value="Transferase(Phosphotransferase) domain 1"/>
    <property type="match status" value="1"/>
</dbReference>
<dbReference type="EMBL" id="KK785347">
    <property type="protein sequence ID" value="KDO43850.1"/>
    <property type="molecule type" value="Genomic_DNA"/>
</dbReference>
<name>A0A067DQL8_CITSI</name>
<keyword evidence="7" id="KW-0325">Glycoprotein</keyword>
<protein>
    <recommendedName>
        <fullName evidence="10">Protein kinase domain-containing protein</fullName>
    </recommendedName>
</protein>
<evidence type="ECO:0000256" key="2">
    <source>
        <dbReference type="ARBA" id="ARBA00022527"/>
    </source>
</evidence>
<dbReference type="AlphaFoldDB" id="A0A067DQL8"/>
<keyword evidence="9" id="KW-1185">Reference proteome</keyword>
<dbReference type="STRING" id="2711.A0A067DQL8"/>
<proteinExistence type="predicted"/>
<sequence>MTGRRRSPGYASPELLMAYPVTRKCDVYSFGMLLLEVVGWRRNMDKDTFRNQRMNRPEMRPIMSVAVKMLEGGVEIPALLYPFKHLLMGSPGTHNLQAASATLTGSTFTWSSFICTSPIMRKYDIQMAHG</sequence>
<dbReference type="PANTHER" id="PTHR27009">
    <property type="entry name" value="RUST RESISTANCE KINASE LR10-RELATED"/>
    <property type="match status" value="1"/>
</dbReference>
<keyword evidence="6" id="KW-0472">Membrane</keyword>
<keyword evidence="2" id="KW-0723">Serine/threonine-protein kinase</keyword>
<evidence type="ECO:0000256" key="3">
    <source>
        <dbReference type="ARBA" id="ARBA00022692"/>
    </source>
</evidence>
<organism evidence="8 9">
    <name type="scientific">Citrus sinensis</name>
    <name type="common">Sweet orange</name>
    <name type="synonym">Citrus aurantium var. sinensis</name>
    <dbReference type="NCBI Taxonomy" id="2711"/>
    <lineage>
        <taxon>Eukaryota</taxon>
        <taxon>Viridiplantae</taxon>
        <taxon>Streptophyta</taxon>
        <taxon>Embryophyta</taxon>
        <taxon>Tracheophyta</taxon>
        <taxon>Spermatophyta</taxon>
        <taxon>Magnoliopsida</taxon>
        <taxon>eudicotyledons</taxon>
        <taxon>Gunneridae</taxon>
        <taxon>Pentapetalae</taxon>
        <taxon>rosids</taxon>
        <taxon>malvids</taxon>
        <taxon>Sapindales</taxon>
        <taxon>Rutaceae</taxon>
        <taxon>Aurantioideae</taxon>
        <taxon>Citrus</taxon>
    </lineage>
</organism>
<keyword evidence="4" id="KW-0732">Signal</keyword>
<keyword evidence="3" id="KW-0812">Transmembrane</keyword>
<dbReference type="GO" id="GO:0016020">
    <property type="term" value="C:membrane"/>
    <property type="evidence" value="ECO:0007669"/>
    <property type="project" value="UniProtKB-SubCell"/>
</dbReference>
<evidence type="ECO:0000256" key="7">
    <source>
        <dbReference type="ARBA" id="ARBA00023180"/>
    </source>
</evidence>